<keyword evidence="2" id="KW-1185">Reference proteome</keyword>
<evidence type="ECO:0008006" key="3">
    <source>
        <dbReference type="Google" id="ProtNLM"/>
    </source>
</evidence>
<evidence type="ECO:0000313" key="2">
    <source>
        <dbReference type="Proteomes" id="UP000093343"/>
    </source>
</evidence>
<name>A0ABX2XEW9_9FLAO</name>
<dbReference type="PROSITE" id="PS51257">
    <property type="entry name" value="PROKAR_LIPOPROTEIN"/>
    <property type="match status" value="1"/>
</dbReference>
<dbReference type="RefSeq" id="WP_065451924.1">
    <property type="nucleotide sequence ID" value="NZ_LVEN01000046.1"/>
</dbReference>
<dbReference type="Proteomes" id="UP000093343">
    <property type="component" value="Unassembled WGS sequence"/>
</dbReference>
<protein>
    <recommendedName>
        <fullName evidence="3">DUF4252 domain-containing protein</fullName>
    </recommendedName>
</protein>
<gene>
    <name evidence="1" type="ORF">FLP_23575</name>
</gene>
<evidence type="ECO:0000313" key="1">
    <source>
        <dbReference type="EMBL" id="OCB69658.1"/>
    </source>
</evidence>
<comment type="caution">
    <text evidence="1">The sequence shown here is derived from an EMBL/GenBank/DDBJ whole genome shotgun (WGS) entry which is preliminary data.</text>
</comment>
<reference evidence="2" key="1">
    <citation type="submission" date="2016-03" db="EMBL/GenBank/DDBJ databases">
        <title>Draft genome sequence of Paenibacillus glacialis DSM 22343.</title>
        <authorList>
            <person name="Shin S.-K."/>
            <person name="Yi H."/>
        </authorList>
    </citation>
    <scope>NUCLEOTIDE SEQUENCE [LARGE SCALE GENOMIC DNA]</scope>
    <source>
        <strain evidence="2">CCUG 60099</strain>
    </source>
</reference>
<accession>A0ABX2XEW9</accession>
<sequence>MKIKITLISFVLLLTACSKKETLKEFPFESLIVTGSNLHDIHTVKFTKSDTVYLKRIFPEPKENFYAIISANEKIRLNNCLHTLNLKNFDSIYADENLDDGQSYLISINQRGKNKQIYIHGEHAPQELYNYIDSLGSIKNNLKFVPTKQIIDFGDLGPILPPPPLKDK</sequence>
<proteinExistence type="predicted"/>
<dbReference type="EMBL" id="LVEN01000046">
    <property type="protein sequence ID" value="OCB69658.1"/>
    <property type="molecule type" value="Genomic_DNA"/>
</dbReference>
<organism evidence="1 2">
    <name type="scientific">Flavobacterium piscis</name>
    <dbReference type="NCBI Taxonomy" id="1114874"/>
    <lineage>
        <taxon>Bacteria</taxon>
        <taxon>Pseudomonadati</taxon>
        <taxon>Bacteroidota</taxon>
        <taxon>Flavobacteriia</taxon>
        <taxon>Flavobacteriales</taxon>
        <taxon>Flavobacteriaceae</taxon>
        <taxon>Flavobacterium</taxon>
    </lineage>
</organism>